<protein>
    <submittedName>
        <fullName evidence="2">Uncharacterized protein</fullName>
    </submittedName>
</protein>
<comment type="caution">
    <text evidence="2">The sequence shown here is derived from an EMBL/GenBank/DDBJ whole genome shotgun (WGS) entry which is preliminary data.</text>
</comment>
<dbReference type="AlphaFoldDB" id="A0A8J5VXU9"/>
<gene>
    <name evidence="2" type="ORF">GUJ93_ZPchr0007g4824</name>
</gene>
<dbReference type="EMBL" id="JAAALK010000282">
    <property type="protein sequence ID" value="KAG8077686.1"/>
    <property type="molecule type" value="Genomic_DNA"/>
</dbReference>
<evidence type="ECO:0000313" key="2">
    <source>
        <dbReference type="EMBL" id="KAG8077686.1"/>
    </source>
</evidence>
<keyword evidence="3" id="KW-1185">Reference proteome</keyword>
<accession>A0A8J5VXU9</accession>
<evidence type="ECO:0000313" key="3">
    <source>
        <dbReference type="Proteomes" id="UP000729402"/>
    </source>
</evidence>
<sequence>MARGGAGKRARSRTPVGRSRKGPSVHQVRNRLPVTARRRASRSSPPPVSSPALVFFFQLLLGPSWIHLRLPNKFPQPALSDVVAGVAGKK</sequence>
<feature type="region of interest" description="Disordered" evidence="1">
    <location>
        <begin position="1"/>
        <end position="49"/>
    </location>
</feature>
<reference evidence="2" key="1">
    <citation type="journal article" date="2021" name="bioRxiv">
        <title>Whole Genome Assembly and Annotation of Northern Wild Rice, Zizania palustris L., Supports a Whole Genome Duplication in the Zizania Genus.</title>
        <authorList>
            <person name="Haas M."/>
            <person name="Kono T."/>
            <person name="Macchietto M."/>
            <person name="Millas R."/>
            <person name="McGilp L."/>
            <person name="Shao M."/>
            <person name="Duquette J."/>
            <person name="Hirsch C.N."/>
            <person name="Kimball J."/>
        </authorList>
    </citation>
    <scope>NUCLEOTIDE SEQUENCE</scope>
    <source>
        <tissue evidence="2">Fresh leaf tissue</tissue>
    </source>
</reference>
<organism evidence="2 3">
    <name type="scientific">Zizania palustris</name>
    <name type="common">Northern wild rice</name>
    <dbReference type="NCBI Taxonomy" id="103762"/>
    <lineage>
        <taxon>Eukaryota</taxon>
        <taxon>Viridiplantae</taxon>
        <taxon>Streptophyta</taxon>
        <taxon>Embryophyta</taxon>
        <taxon>Tracheophyta</taxon>
        <taxon>Spermatophyta</taxon>
        <taxon>Magnoliopsida</taxon>
        <taxon>Liliopsida</taxon>
        <taxon>Poales</taxon>
        <taxon>Poaceae</taxon>
        <taxon>BOP clade</taxon>
        <taxon>Oryzoideae</taxon>
        <taxon>Oryzeae</taxon>
        <taxon>Zizaniinae</taxon>
        <taxon>Zizania</taxon>
    </lineage>
</organism>
<evidence type="ECO:0000256" key="1">
    <source>
        <dbReference type="SAM" id="MobiDB-lite"/>
    </source>
</evidence>
<proteinExistence type="predicted"/>
<name>A0A8J5VXU9_ZIZPA</name>
<reference evidence="2" key="2">
    <citation type="submission" date="2021-02" db="EMBL/GenBank/DDBJ databases">
        <authorList>
            <person name="Kimball J.A."/>
            <person name="Haas M.W."/>
            <person name="Macchietto M."/>
            <person name="Kono T."/>
            <person name="Duquette J."/>
            <person name="Shao M."/>
        </authorList>
    </citation>
    <scope>NUCLEOTIDE SEQUENCE</scope>
    <source>
        <tissue evidence="2">Fresh leaf tissue</tissue>
    </source>
</reference>
<dbReference type="Proteomes" id="UP000729402">
    <property type="component" value="Unassembled WGS sequence"/>
</dbReference>
<feature type="compositionally biased region" description="Basic residues" evidence="1">
    <location>
        <begin position="1"/>
        <end position="23"/>
    </location>
</feature>